<dbReference type="VEuPathDB" id="VectorBase:ASIC017698"/>
<organism evidence="1">
    <name type="scientific">Anopheles sinensis</name>
    <name type="common">Mosquito</name>
    <dbReference type="NCBI Taxonomy" id="74873"/>
    <lineage>
        <taxon>Eukaryota</taxon>
        <taxon>Metazoa</taxon>
        <taxon>Ecdysozoa</taxon>
        <taxon>Arthropoda</taxon>
        <taxon>Hexapoda</taxon>
        <taxon>Insecta</taxon>
        <taxon>Pterygota</taxon>
        <taxon>Neoptera</taxon>
        <taxon>Endopterygota</taxon>
        <taxon>Diptera</taxon>
        <taxon>Nematocera</taxon>
        <taxon>Culicoidea</taxon>
        <taxon>Culicidae</taxon>
        <taxon>Anophelinae</taxon>
        <taxon>Anopheles</taxon>
    </lineage>
</organism>
<gene>
    <name evidence="1" type="ORF">ZHAS_00017698</name>
</gene>
<reference evidence="1 3" key="1">
    <citation type="journal article" date="2014" name="BMC Genomics">
        <title>Genome sequence of Anopheles sinensis provides insight into genetics basis of mosquito competence for malaria parasites.</title>
        <authorList>
            <person name="Zhou D."/>
            <person name="Zhang D."/>
            <person name="Ding G."/>
            <person name="Shi L."/>
            <person name="Hou Q."/>
            <person name="Ye Y."/>
            <person name="Xu Y."/>
            <person name="Zhou H."/>
            <person name="Xiong C."/>
            <person name="Li S."/>
            <person name="Yu J."/>
            <person name="Hong S."/>
            <person name="Yu X."/>
            <person name="Zou P."/>
            <person name="Chen C."/>
            <person name="Chang X."/>
            <person name="Wang W."/>
            <person name="Lv Y."/>
            <person name="Sun Y."/>
            <person name="Ma L."/>
            <person name="Shen B."/>
            <person name="Zhu C."/>
        </authorList>
    </citation>
    <scope>NUCLEOTIDE SEQUENCE [LARGE SCALE GENOMIC DNA]</scope>
</reference>
<evidence type="ECO:0000313" key="3">
    <source>
        <dbReference type="Proteomes" id="UP000030765"/>
    </source>
</evidence>
<proteinExistence type="predicted"/>
<evidence type="ECO:0000313" key="1">
    <source>
        <dbReference type="EMBL" id="KFB49496.1"/>
    </source>
</evidence>
<accession>A0A084WH02</accession>
<reference evidence="2" key="2">
    <citation type="submission" date="2020-05" db="UniProtKB">
        <authorList>
            <consortium name="EnsemblMetazoa"/>
        </authorList>
    </citation>
    <scope>IDENTIFICATION</scope>
</reference>
<dbReference type="EMBL" id="KE525346">
    <property type="protein sequence ID" value="KFB49496.1"/>
    <property type="molecule type" value="Genomic_DNA"/>
</dbReference>
<protein>
    <submittedName>
        <fullName evidence="1 2">Uncharacterized protein</fullName>
    </submittedName>
</protein>
<dbReference type="EnsemblMetazoa" id="ASIC017698-RA">
    <property type="protein sequence ID" value="ASIC017698-PA"/>
    <property type="gene ID" value="ASIC017698"/>
</dbReference>
<dbReference type="AlphaFoldDB" id="A0A084WH02"/>
<dbReference type="Proteomes" id="UP000030765">
    <property type="component" value="Unassembled WGS sequence"/>
</dbReference>
<dbReference type="EMBL" id="ATLV01023777">
    <property type="status" value="NOT_ANNOTATED_CDS"/>
    <property type="molecule type" value="Genomic_DNA"/>
</dbReference>
<evidence type="ECO:0000313" key="2">
    <source>
        <dbReference type="EnsemblMetazoa" id="ASIC017698-PA"/>
    </source>
</evidence>
<name>A0A084WH02_ANOSI</name>
<keyword evidence="3" id="KW-1185">Reference proteome</keyword>
<sequence>MIPSSIALLEGLAKDRRESDDLLESTVSVPYRFSYLSRFSPHSVLSLQHSVLPRHESVNSDGNYLPTREREVLYVGKTEPIKASSS</sequence>